<sequence length="75" mass="8158">MKDMFSTLSLAGSVLTDARVIGTAIAVFLVMDFAVFVANYTKKPKRKKRRRVEAEAVTQKAEAASESDETESSSA</sequence>
<dbReference type="PATRIC" id="fig|1125725.3.peg.1981"/>
<keyword evidence="6" id="KW-1185">Reference proteome</keyword>
<feature type="transmembrane region" description="Helical" evidence="2">
    <location>
        <begin position="20"/>
        <end position="41"/>
    </location>
</feature>
<evidence type="ECO:0000256" key="2">
    <source>
        <dbReference type="SAM" id="Phobius"/>
    </source>
</evidence>
<dbReference type="EMBL" id="AVQI01000056">
    <property type="protein sequence ID" value="ERK01442.1"/>
    <property type="molecule type" value="Genomic_DNA"/>
</dbReference>
<dbReference type="Proteomes" id="UP000016412">
    <property type="component" value="Unassembled WGS sequence"/>
</dbReference>
<accession>U2KSI3</accession>
<protein>
    <submittedName>
        <fullName evidence="3">Uncharacterized protein</fullName>
    </submittedName>
</protein>
<evidence type="ECO:0000313" key="6">
    <source>
        <dbReference type="Proteomes" id="UP000016646"/>
    </source>
</evidence>
<reference evidence="5 6" key="1">
    <citation type="submission" date="2013-08" db="EMBL/GenBank/DDBJ databases">
        <authorList>
            <person name="Durkin A.S."/>
            <person name="Haft D.R."/>
            <person name="McCorrison J."/>
            <person name="Torralba M."/>
            <person name="Gillis M."/>
            <person name="Haft D.H."/>
            <person name="Methe B."/>
            <person name="Sutton G."/>
            <person name="Nelson K.E."/>
        </authorList>
    </citation>
    <scope>NUCLEOTIDE SEQUENCE [LARGE SCALE GENOMIC DNA]</scope>
    <source>
        <strain evidence="4 6">ATCC 35536</strain>
        <strain evidence="3 5">VPI DR56BR1116</strain>
    </source>
</reference>
<evidence type="ECO:0000313" key="3">
    <source>
        <dbReference type="EMBL" id="ERF60065.1"/>
    </source>
</evidence>
<proteinExistence type="predicted"/>
<evidence type="ECO:0000313" key="5">
    <source>
        <dbReference type="Proteomes" id="UP000016412"/>
    </source>
</evidence>
<keyword evidence="2" id="KW-1133">Transmembrane helix</keyword>
<keyword evidence="2" id="KW-0812">Transmembrane</keyword>
<dbReference type="RefSeq" id="WP_021331030.1">
    <property type="nucleotide sequence ID" value="NZ_AUZJ01000050.1"/>
</dbReference>
<comment type="caution">
    <text evidence="3">The sequence shown here is derived from an EMBL/GenBank/DDBJ whole genome shotgun (WGS) entry which is preliminary data.</text>
</comment>
<gene>
    <name evidence="4" type="ORF">HMPREF0860_1417</name>
    <name evidence="3" type="ORF">HMPREF1325_1137</name>
</gene>
<evidence type="ECO:0000313" key="4">
    <source>
        <dbReference type="EMBL" id="ERK01442.1"/>
    </source>
</evidence>
<dbReference type="Proteomes" id="UP000016646">
    <property type="component" value="Unassembled WGS sequence"/>
</dbReference>
<organism evidence="3 5">
    <name type="scientific">Treponema socranskii subsp. socranskii VPI DR56BR1116 = ATCC 35536</name>
    <dbReference type="NCBI Taxonomy" id="1125725"/>
    <lineage>
        <taxon>Bacteria</taxon>
        <taxon>Pseudomonadati</taxon>
        <taxon>Spirochaetota</taxon>
        <taxon>Spirochaetia</taxon>
        <taxon>Spirochaetales</taxon>
        <taxon>Treponemataceae</taxon>
        <taxon>Treponema</taxon>
    </lineage>
</organism>
<evidence type="ECO:0000256" key="1">
    <source>
        <dbReference type="SAM" id="MobiDB-lite"/>
    </source>
</evidence>
<feature type="compositionally biased region" description="Acidic residues" evidence="1">
    <location>
        <begin position="65"/>
        <end position="75"/>
    </location>
</feature>
<dbReference type="AlphaFoldDB" id="U2KSI3"/>
<keyword evidence="2" id="KW-0472">Membrane</keyword>
<name>U2KSI3_TRESO</name>
<dbReference type="STRING" id="1125725.HMPREF1325_1137"/>
<dbReference type="EMBL" id="AUZJ01000050">
    <property type="protein sequence ID" value="ERF60065.1"/>
    <property type="molecule type" value="Genomic_DNA"/>
</dbReference>
<feature type="region of interest" description="Disordered" evidence="1">
    <location>
        <begin position="47"/>
        <end position="75"/>
    </location>
</feature>